<comment type="caution">
    <text evidence="2">The sequence shown here is derived from an EMBL/GenBank/DDBJ whole genome shotgun (WGS) entry which is preliminary data.</text>
</comment>
<dbReference type="InterPro" id="IPR027417">
    <property type="entry name" value="P-loop_NTPase"/>
</dbReference>
<protein>
    <submittedName>
        <fullName evidence="2">Uncharacterized protein</fullName>
    </submittedName>
</protein>
<dbReference type="PANTHER" id="PTHR47958">
    <property type="entry name" value="ATP-DEPENDENT RNA HELICASE DBP3"/>
    <property type="match status" value="1"/>
</dbReference>
<gene>
    <name evidence="2" type="ORF">F2Q69_00036041</name>
</gene>
<sequence>MIPEALEITRKFMSKPVRILVKPDEMSLEGIKQFYVNLSLVDTDRTLIDVMSVIFLDTRRNVDWLTDKMRSRDHTVSATHGDMDQNTRDIIMREFRAAGVSGYVNFDLPMQPENYLTVSKGVGGLGGKSNLLLGACNSCCEPQKQLSENPDTLEDNGSENLLEFQDCRLCFTLHFLLVILNLSRLELASLPLFYGFVNEGIVQRLTRSFEENGLASLLA</sequence>
<dbReference type="SUPFAM" id="SSF52540">
    <property type="entry name" value="P-loop containing nucleoside triphosphate hydrolases"/>
    <property type="match status" value="1"/>
</dbReference>
<dbReference type="GO" id="GO:0003723">
    <property type="term" value="F:RNA binding"/>
    <property type="evidence" value="ECO:0007669"/>
    <property type="project" value="UniProtKB-KW"/>
</dbReference>
<evidence type="ECO:0000313" key="2">
    <source>
        <dbReference type="EMBL" id="KAF3601805.1"/>
    </source>
</evidence>
<keyword evidence="1" id="KW-0694">RNA-binding</keyword>
<evidence type="ECO:0000313" key="3">
    <source>
        <dbReference type="Proteomes" id="UP000712600"/>
    </source>
</evidence>
<dbReference type="AlphaFoldDB" id="A0A8S9SP84"/>
<dbReference type="EMBL" id="QGKX02000004">
    <property type="protein sequence ID" value="KAF3601805.1"/>
    <property type="molecule type" value="Genomic_DNA"/>
</dbReference>
<organism evidence="2 3">
    <name type="scientific">Brassica cretica</name>
    <name type="common">Mustard</name>
    <dbReference type="NCBI Taxonomy" id="69181"/>
    <lineage>
        <taxon>Eukaryota</taxon>
        <taxon>Viridiplantae</taxon>
        <taxon>Streptophyta</taxon>
        <taxon>Embryophyta</taxon>
        <taxon>Tracheophyta</taxon>
        <taxon>Spermatophyta</taxon>
        <taxon>Magnoliopsida</taxon>
        <taxon>eudicotyledons</taxon>
        <taxon>Gunneridae</taxon>
        <taxon>Pentapetalae</taxon>
        <taxon>rosids</taxon>
        <taxon>malvids</taxon>
        <taxon>Brassicales</taxon>
        <taxon>Brassicaceae</taxon>
        <taxon>Brassiceae</taxon>
        <taxon>Brassica</taxon>
    </lineage>
</organism>
<proteinExistence type="predicted"/>
<dbReference type="Proteomes" id="UP000712600">
    <property type="component" value="Unassembled WGS sequence"/>
</dbReference>
<evidence type="ECO:0000256" key="1">
    <source>
        <dbReference type="ARBA" id="ARBA00022884"/>
    </source>
</evidence>
<dbReference type="Gene3D" id="3.40.50.300">
    <property type="entry name" value="P-loop containing nucleotide triphosphate hydrolases"/>
    <property type="match status" value="1"/>
</dbReference>
<reference evidence="2" key="1">
    <citation type="submission" date="2019-12" db="EMBL/GenBank/DDBJ databases">
        <title>Genome sequencing and annotation of Brassica cretica.</title>
        <authorList>
            <person name="Studholme D.J."/>
            <person name="Sarris P."/>
        </authorList>
    </citation>
    <scope>NUCLEOTIDE SEQUENCE</scope>
    <source>
        <strain evidence="2">PFS-109/04</strain>
        <tissue evidence="2">Leaf</tissue>
    </source>
</reference>
<accession>A0A8S9SP84</accession>
<name>A0A8S9SP84_BRACR</name>